<evidence type="ECO:0000313" key="15">
    <source>
        <dbReference type="Proteomes" id="UP000095087"/>
    </source>
</evidence>
<accession>A0A1E2RVF4</accession>
<dbReference type="NCBIfam" id="TIGR01190">
    <property type="entry name" value="ccmB"/>
    <property type="match status" value="1"/>
</dbReference>
<gene>
    <name evidence="14" type="ORF">A7A08_02861</name>
</gene>
<keyword evidence="10 13" id="KW-1133">Transmembrane helix</keyword>
<dbReference type="GO" id="GO:0005886">
    <property type="term" value="C:plasma membrane"/>
    <property type="evidence" value="ECO:0007669"/>
    <property type="project" value="UniProtKB-SubCell"/>
</dbReference>
<keyword evidence="9 12" id="KW-0201">Cytochrome c-type biogenesis</keyword>
<dbReference type="InterPro" id="IPR003544">
    <property type="entry name" value="Cyt_c_biogenesis_CcmB"/>
</dbReference>
<dbReference type="GO" id="GO:0015232">
    <property type="term" value="F:heme transmembrane transporter activity"/>
    <property type="evidence" value="ECO:0007669"/>
    <property type="project" value="InterPro"/>
</dbReference>
<organism evidence="14 15">
    <name type="scientific">Methyloligella halotolerans</name>
    <dbReference type="NCBI Taxonomy" id="1177755"/>
    <lineage>
        <taxon>Bacteria</taxon>
        <taxon>Pseudomonadati</taxon>
        <taxon>Pseudomonadota</taxon>
        <taxon>Alphaproteobacteria</taxon>
        <taxon>Hyphomicrobiales</taxon>
        <taxon>Hyphomicrobiaceae</taxon>
        <taxon>Methyloligella</taxon>
    </lineage>
</organism>
<dbReference type="EMBL" id="MASI01000009">
    <property type="protein sequence ID" value="ODA66214.1"/>
    <property type="molecule type" value="Genomic_DNA"/>
</dbReference>
<evidence type="ECO:0000256" key="1">
    <source>
        <dbReference type="ARBA" id="ARBA00002442"/>
    </source>
</evidence>
<dbReference type="PANTHER" id="PTHR30070">
    <property type="entry name" value="HEME EXPORTER PROTEIN B"/>
    <property type="match status" value="1"/>
</dbReference>
<keyword evidence="15" id="KW-1185">Reference proteome</keyword>
<evidence type="ECO:0000313" key="14">
    <source>
        <dbReference type="EMBL" id="ODA66214.1"/>
    </source>
</evidence>
<feature type="transmembrane region" description="Helical" evidence="13">
    <location>
        <begin position="161"/>
        <end position="183"/>
    </location>
</feature>
<dbReference type="PIRSF" id="PIRSF002764">
    <property type="entry name" value="CcmB"/>
    <property type="match status" value="1"/>
</dbReference>
<evidence type="ECO:0000256" key="5">
    <source>
        <dbReference type="ARBA" id="ARBA00022448"/>
    </source>
</evidence>
<dbReference type="PRINTS" id="PR01414">
    <property type="entry name" value="CCMBBIOGNSIS"/>
</dbReference>
<dbReference type="Proteomes" id="UP000095087">
    <property type="component" value="Unassembled WGS sequence"/>
</dbReference>
<comment type="subcellular location">
    <subcellularLocation>
        <location evidence="2">Cell inner membrane</location>
        <topology evidence="2">Multi-pass membrane protein</topology>
    </subcellularLocation>
</comment>
<feature type="transmembrane region" description="Helical" evidence="13">
    <location>
        <begin position="47"/>
        <end position="66"/>
    </location>
</feature>
<evidence type="ECO:0000256" key="7">
    <source>
        <dbReference type="ARBA" id="ARBA00022519"/>
    </source>
</evidence>
<evidence type="ECO:0000256" key="2">
    <source>
        <dbReference type="ARBA" id="ARBA00004429"/>
    </source>
</evidence>
<keyword evidence="7 12" id="KW-0997">Cell inner membrane</keyword>
<dbReference type="Pfam" id="PF03379">
    <property type="entry name" value="CcmB"/>
    <property type="match status" value="1"/>
</dbReference>
<evidence type="ECO:0000256" key="13">
    <source>
        <dbReference type="SAM" id="Phobius"/>
    </source>
</evidence>
<evidence type="ECO:0000256" key="12">
    <source>
        <dbReference type="PIRNR" id="PIRNR002764"/>
    </source>
</evidence>
<comment type="caution">
    <text evidence="14">The sequence shown here is derived from an EMBL/GenBank/DDBJ whole genome shotgun (WGS) entry which is preliminary data.</text>
</comment>
<feature type="transmembrane region" description="Helical" evidence="13">
    <location>
        <begin position="21"/>
        <end position="41"/>
    </location>
</feature>
<comment type="similarity">
    <text evidence="3 12">Belongs to the CcmB/CycW/HelB family.</text>
</comment>
<evidence type="ECO:0000256" key="3">
    <source>
        <dbReference type="ARBA" id="ARBA00010544"/>
    </source>
</evidence>
<keyword evidence="8 13" id="KW-0812">Transmembrane</keyword>
<dbReference type="STRING" id="1177755.A7A08_02861"/>
<dbReference type="GO" id="GO:1903607">
    <property type="term" value="P:cytochrome c biosynthetic process"/>
    <property type="evidence" value="ECO:0007669"/>
    <property type="project" value="TreeGrafter"/>
</dbReference>
<comment type="function">
    <text evidence="1 12">Required for the export of heme to the periplasm for the biogenesis of c-type cytochromes.</text>
</comment>
<dbReference type="GO" id="GO:0017004">
    <property type="term" value="P:cytochrome complex assembly"/>
    <property type="evidence" value="ECO:0007669"/>
    <property type="project" value="UniProtKB-KW"/>
</dbReference>
<sequence>MIRACLALLRRDLTLSWREGGAIGTALGFYFTVVVLTPLGLGPDLNLLSRIAAGMLWVALLLAGLLSADRIFHNDYEDGSLDLLMLGPIPLELAAGIKSLAHWIATGIPLTLLAPVLGLLLNLPIDAYGMLMLSLLAGTPAVSFLAAIGAALTLGLRRSGVLIALLVLPLYVPVLIFGVSSVSAATTGPGSPWSALLILCAISLISIVLSPIAAAAALRASQR</sequence>
<keyword evidence="11 12" id="KW-0472">Membrane</keyword>
<dbReference type="PANTHER" id="PTHR30070:SF1">
    <property type="entry name" value="CYTOCHROME C BIOGENESIS B-RELATED"/>
    <property type="match status" value="1"/>
</dbReference>
<feature type="transmembrane region" description="Helical" evidence="13">
    <location>
        <begin position="127"/>
        <end position="154"/>
    </location>
</feature>
<name>A0A1E2RVF4_9HYPH</name>
<dbReference type="InterPro" id="IPR026031">
    <property type="entry name" value="Cyt_c_CcmB_bac"/>
</dbReference>
<evidence type="ECO:0000256" key="8">
    <source>
        <dbReference type="ARBA" id="ARBA00022692"/>
    </source>
</evidence>
<keyword evidence="5 12" id="KW-0813">Transport</keyword>
<feature type="transmembrane region" description="Helical" evidence="13">
    <location>
        <begin position="195"/>
        <end position="218"/>
    </location>
</feature>
<proteinExistence type="inferred from homology"/>
<feature type="transmembrane region" description="Helical" evidence="13">
    <location>
        <begin position="100"/>
        <end position="121"/>
    </location>
</feature>
<evidence type="ECO:0000256" key="4">
    <source>
        <dbReference type="ARBA" id="ARBA00016452"/>
    </source>
</evidence>
<evidence type="ECO:0000256" key="11">
    <source>
        <dbReference type="ARBA" id="ARBA00023136"/>
    </source>
</evidence>
<protein>
    <recommendedName>
        <fullName evidence="4 12">Heme exporter protein B</fullName>
    </recommendedName>
</protein>
<evidence type="ECO:0000256" key="9">
    <source>
        <dbReference type="ARBA" id="ARBA00022748"/>
    </source>
</evidence>
<keyword evidence="6 12" id="KW-1003">Cell membrane</keyword>
<dbReference type="AlphaFoldDB" id="A0A1E2RVF4"/>
<evidence type="ECO:0000256" key="6">
    <source>
        <dbReference type="ARBA" id="ARBA00022475"/>
    </source>
</evidence>
<reference evidence="14 15" key="1">
    <citation type="submission" date="2016-07" db="EMBL/GenBank/DDBJ databases">
        <title>Draft genome sequence of Methyloligella halotolerans C2T (VKM B-2706T=CCUG 61687T=DSM 25045T), a halotolerant polyhydroxybutyrate accumulating methylotroph.</title>
        <authorList>
            <person name="Vasilenko O.V."/>
            <person name="Doronina N.V."/>
            <person name="Poroshina M.N."/>
            <person name="Tarlachkov S.V."/>
            <person name="Trotsenko Y.A."/>
        </authorList>
    </citation>
    <scope>NUCLEOTIDE SEQUENCE [LARGE SCALE GENOMIC DNA]</scope>
    <source>
        <strain evidence="14 15">VKM B-2706</strain>
    </source>
</reference>
<evidence type="ECO:0000256" key="10">
    <source>
        <dbReference type="ARBA" id="ARBA00022989"/>
    </source>
</evidence>
<dbReference type="PATRIC" id="fig|1177755.3.peg.2883"/>